<proteinExistence type="predicted"/>
<feature type="non-terminal residue" evidence="3">
    <location>
        <position position="226"/>
    </location>
</feature>
<sequence length="226" mass="24123">THPPQVFDDIAAQAVQQCVEAVGRAGELIKKSQGGPHKFEDALFLIANLLNLREQLAPFALALKTSERELDFSATNVTKALGTFLSNRRRMLSMSRENALLQMGQDMVPGVHELESDKKQELEDSLKLVVTGLVERVSSEIVGQGEIGAKDLGAVSARADEVLPGFRERLQFWLDAETVAIIGSSVAKKLTSLVKGAKKEGGEAAGVGEGGGDGEGESAKAELIEK</sequence>
<dbReference type="PANTHER" id="PTHR13302">
    <property type="entry name" value="CONSERVED OLIGOMERIC GOLGI COMPLEX COMPONENT 3"/>
    <property type="match status" value="1"/>
</dbReference>
<evidence type="ECO:0000259" key="2">
    <source>
        <dbReference type="Pfam" id="PF20671"/>
    </source>
</evidence>
<evidence type="ECO:0000256" key="1">
    <source>
        <dbReference type="SAM" id="MobiDB-lite"/>
    </source>
</evidence>
<protein>
    <recommendedName>
        <fullName evidence="2">Conserved oligomeric Golgi complex subunit 3 C-terminal domain-containing protein</fullName>
    </recommendedName>
</protein>
<feature type="compositionally biased region" description="Basic and acidic residues" evidence="1">
    <location>
        <begin position="217"/>
        <end position="226"/>
    </location>
</feature>
<feature type="region of interest" description="Disordered" evidence="1">
    <location>
        <begin position="197"/>
        <end position="226"/>
    </location>
</feature>
<evidence type="ECO:0000313" key="3">
    <source>
        <dbReference type="EMBL" id="GMI36655.1"/>
    </source>
</evidence>
<name>A0ABQ6N0E3_9STRA</name>
<dbReference type="Pfam" id="PF20671">
    <property type="entry name" value="COG3_C"/>
    <property type="match status" value="1"/>
</dbReference>
<feature type="compositionally biased region" description="Gly residues" evidence="1">
    <location>
        <begin position="203"/>
        <end position="213"/>
    </location>
</feature>
<dbReference type="EMBL" id="BRYB01000743">
    <property type="protein sequence ID" value="GMI36655.1"/>
    <property type="molecule type" value="Genomic_DNA"/>
</dbReference>
<reference evidence="3 4" key="1">
    <citation type="journal article" date="2023" name="Commun. Biol.">
        <title>Genome analysis of Parmales, the sister group of diatoms, reveals the evolutionary specialization of diatoms from phago-mixotrophs to photoautotrophs.</title>
        <authorList>
            <person name="Ban H."/>
            <person name="Sato S."/>
            <person name="Yoshikawa S."/>
            <person name="Yamada K."/>
            <person name="Nakamura Y."/>
            <person name="Ichinomiya M."/>
            <person name="Sato N."/>
            <person name="Blanc-Mathieu R."/>
            <person name="Endo H."/>
            <person name="Kuwata A."/>
            <person name="Ogata H."/>
        </authorList>
    </citation>
    <scope>NUCLEOTIDE SEQUENCE [LARGE SCALE GENOMIC DNA]</scope>
</reference>
<dbReference type="InterPro" id="IPR007265">
    <property type="entry name" value="COG_su3"/>
</dbReference>
<dbReference type="PANTHER" id="PTHR13302:SF8">
    <property type="entry name" value="CONSERVED OLIGOMERIC GOLGI COMPLEX SUBUNIT 3"/>
    <property type="match status" value="1"/>
</dbReference>
<dbReference type="InterPro" id="IPR048685">
    <property type="entry name" value="COG3_C"/>
</dbReference>
<evidence type="ECO:0000313" key="4">
    <source>
        <dbReference type="Proteomes" id="UP001165060"/>
    </source>
</evidence>
<accession>A0ABQ6N0E3</accession>
<keyword evidence="4" id="KW-1185">Reference proteome</keyword>
<comment type="caution">
    <text evidence="3">The sequence shown here is derived from an EMBL/GenBank/DDBJ whole genome shotgun (WGS) entry which is preliminary data.</text>
</comment>
<dbReference type="Proteomes" id="UP001165060">
    <property type="component" value="Unassembled WGS sequence"/>
</dbReference>
<gene>
    <name evidence="3" type="ORF">TeGR_g10176</name>
</gene>
<feature type="non-terminal residue" evidence="3">
    <location>
        <position position="1"/>
    </location>
</feature>
<organism evidence="3 4">
    <name type="scientific">Tetraparma gracilis</name>
    <dbReference type="NCBI Taxonomy" id="2962635"/>
    <lineage>
        <taxon>Eukaryota</taxon>
        <taxon>Sar</taxon>
        <taxon>Stramenopiles</taxon>
        <taxon>Ochrophyta</taxon>
        <taxon>Bolidophyceae</taxon>
        <taxon>Parmales</taxon>
        <taxon>Triparmaceae</taxon>
        <taxon>Tetraparma</taxon>
    </lineage>
</organism>
<feature type="domain" description="Conserved oligomeric Golgi complex subunit 3 C-terminal" evidence="2">
    <location>
        <begin position="4"/>
        <end position="74"/>
    </location>
</feature>